<comment type="subcellular location">
    <subcellularLocation>
        <location evidence="5">Cytoplasm</location>
    </subcellularLocation>
</comment>
<feature type="binding site" evidence="5">
    <location>
        <position position="74"/>
    </location>
    <ligand>
        <name>substrate</name>
    </ligand>
</feature>
<dbReference type="PANTHER" id="PTHR38683">
    <property type="entry name" value="CHORISMATE PYRUVATE-LYASE"/>
    <property type="match status" value="1"/>
</dbReference>
<evidence type="ECO:0000256" key="2">
    <source>
        <dbReference type="ARBA" id="ARBA00022688"/>
    </source>
</evidence>
<name>A0A4R3VD51_9BURK</name>
<dbReference type="InterPro" id="IPR007440">
    <property type="entry name" value="Chorismate--pyruvate_lyase"/>
</dbReference>
<comment type="caution">
    <text evidence="6">The sequence shown here is derived from an EMBL/GenBank/DDBJ whole genome shotgun (WGS) entry which is preliminary data.</text>
</comment>
<dbReference type="GO" id="GO:0008813">
    <property type="term" value="F:chorismate lyase activity"/>
    <property type="evidence" value="ECO:0007669"/>
    <property type="project" value="UniProtKB-UniRule"/>
</dbReference>
<keyword evidence="4 5" id="KW-0670">Pyruvate</keyword>
<keyword evidence="7" id="KW-1185">Reference proteome</keyword>
<dbReference type="Pfam" id="PF04345">
    <property type="entry name" value="Chor_lyase"/>
    <property type="match status" value="1"/>
</dbReference>
<accession>A0A4R3VD51</accession>
<dbReference type="OrthoDB" id="8606430at2"/>
<feature type="binding site" evidence="5">
    <location>
        <position position="174"/>
    </location>
    <ligand>
        <name>substrate</name>
    </ligand>
</feature>
<dbReference type="InterPro" id="IPR028978">
    <property type="entry name" value="Chorismate_lyase_/UTRA_dom_sf"/>
</dbReference>
<dbReference type="PANTHER" id="PTHR38683:SF1">
    <property type="entry name" value="CHORISMATE PYRUVATE-LYASE"/>
    <property type="match status" value="1"/>
</dbReference>
<keyword evidence="2 5" id="KW-0831">Ubiquinone biosynthesis</keyword>
<protein>
    <recommendedName>
        <fullName evidence="5">Probable chorismate pyruvate-lyase</fullName>
        <shortName evidence="5">CL</shortName>
        <shortName evidence="5">CPL</shortName>
        <ecNumber evidence="5">4.1.3.40</ecNumber>
    </recommendedName>
</protein>
<evidence type="ECO:0000313" key="6">
    <source>
        <dbReference type="EMBL" id="TCV01584.1"/>
    </source>
</evidence>
<comment type="caution">
    <text evidence="5">Lacks conserved residue(s) required for the propagation of feature annotation.</text>
</comment>
<dbReference type="EMBL" id="SMBX01000002">
    <property type="protein sequence ID" value="TCV01584.1"/>
    <property type="molecule type" value="Genomic_DNA"/>
</dbReference>
<dbReference type="Proteomes" id="UP000294692">
    <property type="component" value="Unassembled WGS sequence"/>
</dbReference>
<dbReference type="GO" id="GO:0006744">
    <property type="term" value="P:ubiquinone biosynthetic process"/>
    <property type="evidence" value="ECO:0007669"/>
    <property type="project" value="UniProtKB-UniRule"/>
</dbReference>
<organism evidence="6 7">
    <name type="scientific">Paracandidimonas soli</name>
    <dbReference type="NCBI Taxonomy" id="1917182"/>
    <lineage>
        <taxon>Bacteria</taxon>
        <taxon>Pseudomonadati</taxon>
        <taxon>Pseudomonadota</taxon>
        <taxon>Betaproteobacteria</taxon>
        <taxon>Burkholderiales</taxon>
        <taxon>Alcaligenaceae</taxon>
        <taxon>Paracandidimonas</taxon>
    </lineage>
</organism>
<dbReference type="GO" id="GO:0042866">
    <property type="term" value="P:pyruvate biosynthetic process"/>
    <property type="evidence" value="ECO:0007669"/>
    <property type="project" value="UniProtKB-UniRule"/>
</dbReference>
<dbReference type="SUPFAM" id="SSF64288">
    <property type="entry name" value="Chorismate lyase-like"/>
    <property type="match status" value="1"/>
</dbReference>
<dbReference type="RefSeq" id="WP_132474226.1">
    <property type="nucleotide sequence ID" value="NZ_JBEBWM010000082.1"/>
</dbReference>
<proteinExistence type="inferred from homology"/>
<dbReference type="AlphaFoldDB" id="A0A4R3VD51"/>
<dbReference type="GO" id="GO:0005829">
    <property type="term" value="C:cytosol"/>
    <property type="evidence" value="ECO:0007669"/>
    <property type="project" value="TreeGrafter"/>
</dbReference>
<comment type="similarity">
    <text evidence="5">Belongs to the UbiC family.</text>
</comment>
<evidence type="ECO:0000256" key="3">
    <source>
        <dbReference type="ARBA" id="ARBA00023239"/>
    </source>
</evidence>
<dbReference type="EC" id="4.1.3.40" evidence="5"/>
<dbReference type="HAMAP" id="MF_01632">
    <property type="entry name" value="UbiC"/>
    <property type="match status" value="1"/>
</dbReference>
<reference evidence="6 7" key="1">
    <citation type="submission" date="2019-03" db="EMBL/GenBank/DDBJ databases">
        <title>Genomic Encyclopedia of Type Strains, Phase IV (KMG-IV): sequencing the most valuable type-strain genomes for metagenomic binning, comparative biology and taxonomic classification.</title>
        <authorList>
            <person name="Goeker M."/>
        </authorList>
    </citation>
    <scope>NUCLEOTIDE SEQUENCE [LARGE SCALE GENOMIC DNA]</scope>
    <source>
        <strain evidence="6 7">DSM 100048</strain>
    </source>
</reference>
<dbReference type="Gene3D" id="3.40.1410.10">
    <property type="entry name" value="Chorismate lyase-like"/>
    <property type="match status" value="1"/>
</dbReference>
<gene>
    <name evidence="5" type="primary">ubiC</name>
    <name evidence="6" type="ORF">EV686_102297</name>
</gene>
<comment type="pathway">
    <text evidence="5">Cofactor biosynthesis; ubiquinone biosynthesis.</text>
</comment>
<evidence type="ECO:0000256" key="4">
    <source>
        <dbReference type="ARBA" id="ARBA00023317"/>
    </source>
</evidence>
<evidence type="ECO:0000256" key="1">
    <source>
        <dbReference type="ARBA" id="ARBA00022490"/>
    </source>
</evidence>
<feature type="binding site" evidence="5">
    <location>
        <position position="112"/>
    </location>
    <ligand>
        <name>substrate</name>
    </ligand>
</feature>
<dbReference type="UniPathway" id="UPA00232"/>
<keyword evidence="1 5" id="KW-0963">Cytoplasm</keyword>
<keyword evidence="3 5" id="KW-0456">Lyase</keyword>
<sequence>MDAHKFLPTRWTAVPPASLPLPKRQWLLRPGALTNGLRQQGNMLLRVMGEWAWGLSAIEACMLQMPAGTPVWIREVLMSIDGVDSVYARSFTPLRASHGLWQGMRSLRSRPLADMLYHDPQISRSPFMVRKLDRRDPLFRSLCKAGLSDLDRPDRPWARCSIFRRSGQPLLVAECFLPEFWQLLER</sequence>
<evidence type="ECO:0000313" key="7">
    <source>
        <dbReference type="Proteomes" id="UP000294692"/>
    </source>
</evidence>
<comment type="catalytic activity">
    <reaction evidence="5">
        <text>chorismate = 4-hydroxybenzoate + pyruvate</text>
        <dbReference type="Rhea" id="RHEA:16505"/>
        <dbReference type="ChEBI" id="CHEBI:15361"/>
        <dbReference type="ChEBI" id="CHEBI:17879"/>
        <dbReference type="ChEBI" id="CHEBI:29748"/>
        <dbReference type="EC" id="4.1.3.40"/>
    </reaction>
</comment>
<comment type="function">
    <text evidence="5">Removes the pyruvyl group from chorismate, with concomitant aromatization of the ring, to provide 4-hydroxybenzoate (4HB) for the ubiquinone pathway.</text>
</comment>
<evidence type="ECO:0000256" key="5">
    <source>
        <dbReference type="HAMAP-Rule" id="MF_01632"/>
    </source>
</evidence>